<dbReference type="Pfam" id="PF00134">
    <property type="entry name" value="Cyclin_N"/>
    <property type="match status" value="1"/>
</dbReference>
<dbReference type="PANTHER" id="PTHR24056:SF107">
    <property type="entry name" value="CYCLIN-DEPENDENT KINASE 11A-RELATED"/>
    <property type="match status" value="1"/>
</dbReference>
<evidence type="ECO:0000256" key="6">
    <source>
        <dbReference type="ARBA" id="ARBA00022741"/>
    </source>
</evidence>
<evidence type="ECO:0000256" key="13">
    <source>
        <dbReference type="ARBA" id="ARBA00041902"/>
    </source>
</evidence>
<keyword evidence="7 16" id="KW-0418">Kinase</keyword>
<dbReference type="GO" id="GO:0005524">
    <property type="term" value="F:ATP binding"/>
    <property type="evidence" value="ECO:0007669"/>
    <property type="project" value="UniProtKB-KW"/>
</dbReference>
<evidence type="ECO:0000256" key="11">
    <source>
        <dbReference type="ARBA" id="ARBA00038543"/>
    </source>
</evidence>
<evidence type="ECO:0000256" key="7">
    <source>
        <dbReference type="ARBA" id="ARBA00022777"/>
    </source>
</evidence>
<keyword evidence="5" id="KW-0808">Transferase</keyword>
<evidence type="ECO:0000256" key="12">
    <source>
        <dbReference type="ARBA" id="ARBA00039612"/>
    </source>
</evidence>
<dbReference type="Pfam" id="PF02984">
    <property type="entry name" value="Cyclin_C"/>
    <property type="match status" value="1"/>
</dbReference>
<dbReference type="SUPFAM" id="SSF56112">
    <property type="entry name" value="Protein kinase-like (PK-like)"/>
    <property type="match status" value="1"/>
</dbReference>
<dbReference type="Gene3D" id="1.20.1280.50">
    <property type="match status" value="1"/>
</dbReference>
<reference evidence="16" key="1">
    <citation type="journal article" date="1999" name="Mol. Gen. Genet.">
        <title>Cell type-specific gene expression in the cell cycle of the dimorphic ciliate Eufolliculina uhligi.</title>
        <authorList>
            <person name="Markmann-Mulisch U."/>
            <person name="Reiss B."/>
            <person name="Mulisch M."/>
        </authorList>
    </citation>
    <scope>NUCLEOTIDE SEQUENCE</scope>
</reference>
<evidence type="ECO:0000256" key="1">
    <source>
        <dbReference type="ARBA" id="ARBA00004556"/>
    </source>
</evidence>
<dbReference type="InterPro" id="IPR050108">
    <property type="entry name" value="CDK"/>
</dbReference>
<dbReference type="GO" id="GO:0004674">
    <property type="term" value="F:protein serine/threonine kinase activity"/>
    <property type="evidence" value="ECO:0007669"/>
    <property type="project" value="UniProtKB-KW"/>
</dbReference>
<keyword evidence="2" id="KW-0963">Cytoplasm</keyword>
<dbReference type="SMART" id="SM01332">
    <property type="entry name" value="Cyclin_C"/>
    <property type="match status" value="1"/>
</dbReference>
<dbReference type="InterPro" id="IPR011009">
    <property type="entry name" value="Kinase-like_dom_sf"/>
</dbReference>
<dbReference type="InterPro" id="IPR013763">
    <property type="entry name" value="Cyclin-like_dom"/>
</dbReference>
<dbReference type="SUPFAM" id="SSF81383">
    <property type="entry name" value="F-box domain"/>
    <property type="match status" value="1"/>
</dbReference>
<accession>Q9U7P9</accession>
<dbReference type="InterPro" id="IPR036915">
    <property type="entry name" value="Cyclin-like_sf"/>
</dbReference>
<dbReference type="Gene3D" id="1.10.510.10">
    <property type="entry name" value="Transferase(Phosphotransferase) domain 1"/>
    <property type="match status" value="1"/>
</dbReference>
<proteinExistence type="evidence at transcript level"/>
<dbReference type="InterPro" id="IPR000719">
    <property type="entry name" value="Prot_kinase_dom"/>
</dbReference>
<keyword evidence="4" id="KW-0132">Cell division</keyword>
<evidence type="ECO:0000256" key="10">
    <source>
        <dbReference type="ARBA" id="ARBA00023306"/>
    </source>
</evidence>
<dbReference type="Gene3D" id="3.30.200.20">
    <property type="entry name" value="Phosphorylase Kinase, domain 1"/>
    <property type="match status" value="1"/>
</dbReference>
<organism evidence="16">
    <name type="scientific">Eufolliculina uhligi</name>
    <dbReference type="NCBI Taxonomy" id="46026"/>
    <lineage>
        <taxon>Eukaryota</taxon>
        <taxon>Sar</taxon>
        <taxon>Alveolata</taxon>
        <taxon>Ciliophora</taxon>
        <taxon>Postciliodesmatophora</taxon>
        <taxon>Heterotrichea</taxon>
        <taxon>Heterotrichida</taxon>
        <taxon>Folliculinidae</taxon>
        <taxon>Eufolliculina</taxon>
    </lineage>
</organism>
<keyword evidence="8" id="KW-0067">ATP-binding</keyword>
<feature type="domain" description="Protein kinase" evidence="15">
    <location>
        <begin position="97"/>
        <end position="416"/>
    </location>
</feature>
<dbReference type="Gene3D" id="1.10.472.10">
    <property type="entry name" value="Cyclin-like"/>
    <property type="match status" value="2"/>
</dbReference>
<gene>
    <name evidence="16" type="primary">CDKCYC1</name>
</gene>
<dbReference type="AlphaFoldDB" id="Q9U7P9"/>
<evidence type="ECO:0000256" key="2">
    <source>
        <dbReference type="ARBA" id="ARBA00022490"/>
    </source>
</evidence>
<dbReference type="PANTHER" id="PTHR24056">
    <property type="entry name" value="CELL DIVISION PROTEIN KINASE"/>
    <property type="match status" value="1"/>
</dbReference>
<evidence type="ECO:0000256" key="5">
    <source>
        <dbReference type="ARBA" id="ARBA00022679"/>
    </source>
</evidence>
<evidence type="ECO:0000256" key="9">
    <source>
        <dbReference type="ARBA" id="ARBA00023127"/>
    </source>
</evidence>
<dbReference type="GO" id="GO:0051301">
    <property type="term" value="P:cell division"/>
    <property type="evidence" value="ECO:0007669"/>
    <property type="project" value="UniProtKB-KW"/>
</dbReference>
<feature type="non-terminal residue" evidence="16">
    <location>
        <position position="1"/>
    </location>
</feature>
<dbReference type="GO" id="GO:0048471">
    <property type="term" value="C:perinuclear region of cytoplasm"/>
    <property type="evidence" value="ECO:0007669"/>
    <property type="project" value="UniProtKB-SubCell"/>
</dbReference>
<dbReference type="GO" id="GO:0007346">
    <property type="term" value="P:regulation of mitotic cell cycle"/>
    <property type="evidence" value="ECO:0007669"/>
    <property type="project" value="TreeGrafter"/>
</dbReference>
<dbReference type="EMBL" id="AF118436">
    <property type="protein sequence ID" value="AAF13345.1"/>
    <property type="molecule type" value="mRNA"/>
</dbReference>
<evidence type="ECO:0000256" key="14">
    <source>
        <dbReference type="ARBA" id="ARBA00042858"/>
    </source>
</evidence>
<dbReference type="GO" id="GO:0005634">
    <property type="term" value="C:nucleus"/>
    <property type="evidence" value="ECO:0007669"/>
    <property type="project" value="TreeGrafter"/>
</dbReference>
<dbReference type="Pfam" id="PF00069">
    <property type="entry name" value="Pkinase"/>
    <property type="match status" value="1"/>
</dbReference>
<sequence length="691" mass="78583">EERQKGPNCRAKARGSLSELDVNRPGLAHLRGKIGQPRPLFSGIHSNLQLCILRFLTAKEIVQTVQLLSKEWRQLSEHPALWRWFEARGLPLKCRIKILKNLVERRGKGKVFTGEMRGSKTPVILRQVLLDTTNAGFDDGIPTSLLREISYLTQISHPNVAKFLAAEVVGKTLNICQVRGDYSLRDYIKRHGQGAAYQMSLPTIKSLLTQLLSGLTELHQKSFMHRNLKPENLMVNKDGHLFITDFALSKFASLPHSVYTPEDPKERDRSGREASRLWYRAPELLLRKEMYGFEVDLWAVGCLLAELALGHPLSNGDSEIEQLFKVFKFVGVPEVGFPLQTKAFPKWSKINFTDICGPRHEALAAALIPGRESTFDLLQRLSNSVGAEGLDLLQKLLETDPEKRLTTVQALAHPFLQGEPQGSLVEFRPRSETHLAQLLEWEETNIPTGDYWKKQPALNTTMRSILVDWLIDVSVHFEVSDDTLHIAVGLVDRALEVIPVERAHLQLVGVACMKLADVLNEKSKEYYRQENSIEYAYITADEYSPREVVSMEKKVLSAIGFKTLTPNTLWFLNLYKEELQVEEETSHISKYLADLMLLRHELIGIRPSLLASAILFLACCVTGQFPNKQMAPMYTPAEFTRTVTCVKEVWMDARTNPLMTRYEAINHKHGEIDPEGMWPPPTQDFQWWNSE</sequence>
<dbReference type="CDD" id="cd20537">
    <property type="entry name" value="CYCLIN_CCNO-like_rpt2"/>
    <property type="match status" value="1"/>
</dbReference>
<keyword evidence="3" id="KW-0723">Serine/threonine-protein kinase</keyword>
<dbReference type="InterPro" id="IPR004367">
    <property type="entry name" value="Cyclin_C-dom"/>
</dbReference>
<dbReference type="InterPro" id="IPR036047">
    <property type="entry name" value="F-box-like_dom_sf"/>
</dbReference>
<evidence type="ECO:0000256" key="8">
    <source>
        <dbReference type="ARBA" id="ARBA00022840"/>
    </source>
</evidence>
<comment type="subcellular location">
    <subcellularLocation>
        <location evidence="1">Cytoplasm</location>
        <location evidence="1">Perinuclear region</location>
    </subcellularLocation>
</comment>
<dbReference type="FunFam" id="1.10.472.10:FF:000001">
    <property type="entry name" value="G2/mitotic-specific cyclin"/>
    <property type="match status" value="1"/>
</dbReference>
<keyword evidence="6" id="KW-0547">Nucleotide-binding</keyword>
<evidence type="ECO:0000256" key="4">
    <source>
        <dbReference type="ARBA" id="ARBA00022618"/>
    </source>
</evidence>
<evidence type="ECO:0000256" key="3">
    <source>
        <dbReference type="ARBA" id="ARBA00022527"/>
    </source>
</evidence>
<dbReference type="PROSITE" id="PS50011">
    <property type="entry name" value="PROTEIN_KINASE_DOM"/>
    <property type="match status" value="1"/>
</dbReference>
<dbReference type="InterPro" id="IPR006671">
    <property type="entry name" value="Cyclin_N"/>
</dbReference>
<dbReference type="SMART" id="SM00385">
    <property type="entry name" value="CYCLIN"/>
    <property type="match status" value="2"/>
</dbReference>
<dbReference type="SUPFAM" id="SSF47954">
    <property type="entry name" value="Cyclin-like"/>
    <property type="match status" value="2"/>
</dbReference>
<evidence type="ECO:0000313" key="16">
    <source>
        <dbReference type="EMBL" id="AAF13345.1"/>
    </source>
</evidence>
<keyword evidence="10" id="KW-0131">Cell cycle</keyword>
<protein>
    <recommendedName>
        <fullName evidence="12">Cyclin-dependent kinase 2 homolog</fullName>
    </recommendedName>
    <alternativeName>
        <fullName evidence="13">Cell division control protein 2 homolog</fullName>
    </alternativeName>
    <alternativeName>
        <fullName evidence="14">cdc2-related kinase 2</fullName>
    </alternativeName>
</protein>
<keyword evidence="9 16" id="KW-0195">Cyclin</keyword>
<evidence type="ECO:0000259" key="15">
    <source>
        <dbReference type="PROSITE" id="PS50011"/>
    </source>
</evidence>
<name>Q9U7P9_9CILI</name>
<comment type="subunit">
    <text evidence="11">May form a complex composed of at least the catalytic subunit CRK2 and a cyclin.</text>
</comment>